<dbReference type="Proteomes" id="UP001159405">
    <property type="component" value="Unassembled WGS sequence"/>
</dbReference>
<keyword evidence="2" id="KW-1003">Cell membrane</keyword>
<dbReference type="Gene3D" id="1.20.1070.10">
    <property type="entry name" value="Rhodopsin 7-helix transmembrane proteins"/>
    <property type="match status" value="4"/>
</dbReference>
<feature type="domain" description="G-protein coupled receptors family 1 profile" evidence="11">
    <location>
        <begin position="441"/>
        <end position="565"/>
    </location>
</feature>
<keyword evidence="5" id="KW-0297">G-protein coupled receptor</keyword>
<feature type="transmembrane region" description="Helical" evidence="10">
    <location>
        <begin position="326"/>
        <end position="346"/>
    </location>
</feature>
<dbReference type="InterPro" id="IPR017452">
    <property type="entry name" value="GPCR_Rhodpsn_7TM"/>
</dbReference>
<feature type="transmembrane region" description="Helical" evidence="10">
    <location>
        <begin position="271"/>
        <end position="294"/>
    </location>
</feature>
<evidence type="ECO:0000256" key="1">
    <source>
        <dbReference type="ARBA" id="ARBA00004651"/>
    </source>
</evidence>
<keyword evidence="7" id="KW-0675">Receptor</keyword>
<dbReference type="PROSITE" id="PS50262">
    <property type="entry name" value="G_PROTEIN_RECEP_F1_2"/>
    <property type="match status" value="3"/>
</dbReference>
<evidence type="ECO:0000256" key="3">
    <source>
        <dbReference type="ARBA" id="ARBA00022692"/>
    </source>
</evidence>
<evidence type="ECO:0000313" key="13">
    <source>
        <dbReference type="Proteomes" id="UP001159405"/>
    </source>
</evidence>
<feature type="domain" description="G-protein coupled receptors family 1 profile" evidence="11">
    <location>
        <begin position="1"/>
        <end position="125"/>
    </location>
</feature>
<keyword evidence="9" id="KW-0807">Transducer</keyword>
<evidence type="ECO:0000256" key="2">
    <source>
        <dbReference type="ARBA" id="ARBA00022475"/>
    </source>
</evidence>
<dbReference type="EMBL" id="CALNXK010000181">
    <property type="protein sequence ID" value="CAH3173369.1"/>
    <property type="molecule type" value="Genomic_DNA"/>
</dbReference>
<proteinExistence type="predicted"/>
<comment type="subcellular location">
    <subcellularLocation>
        <location evidence="1">Cell membrane</location>
        <topology evidence="1">Multi-pass membrane protein</topology>
    </subcellularLocation>
</comment>
<feature type="transmembrane region" description="Helical" evidence="10">
    <location>
        <begin position="74"/>
        <end position="102"/>
    </location>
</feature>
<keyword evidence="6 10" id="KW-0472">Membrane</keyword>
<evidence type="ECO:0000259" key="11">
    <source>
        <dbReference type="PROSITE" id="PS50262"/>
    </source>
</evidence>
<evidence type="ECO:0000256" key="10">
    <source>
        <dbReference type="SAM" id="Phobius"/>
    </source>
</evidence>
<dbReference type="Pfam" id="PF00001">
    <property type="entry name" value="7tm_1"/>
    <property type="match status" value="2"/>
</dbReference>
<feature type="transmembrane region" description="Helical" evidence="10">
    <location>
        <begin position="508"/>
        <end position="532"/>
    </location>
</feature>
<keyword evidence="13" id="KW-1185">Reference proteome</keyword>
<dbReference type="InterPro" id="IPR000276">
    <property type="entry name" value="GPCR_Rhodpsn"/>
</dbReference>
<dbReference type="PANTHER" id="PTHR24246">
    <property type="entry name" value="OLFACTORY RECEPTOR AND ADENOSINE RECEPTOR"/>
    <property type="match status" value="1"/>
</dbReference>
<dbReference type="PANTHER" id="PTHR24246:SF27">
    <property type="entry name" value="ADENOSINE RECEPTOR, ISOFORM A"/>
    <property type="match status" value="1"/>
</dbReference>
<organism evidence="12 13">
    <name type="scientific">Porites lobata</name>
    <dbReference type="NCBI Taxonomy" id="104759"/>
    <lineage>
        <taxon>Eukaryota</taxon>
        <taxon>Metazoa</taxon>
        <taxon>Cnidaria</taxon>
        <taxon>Anthozoa</taxon>
        <taxon>Hexacorallia</taxon>
        <taxon>Scleractinia</taxon>
        <taxon>Fungiina</taxon>
        <taxon>Poritidae</taxon>
        <taxon>Porites</taxon>
    </lineage>
</organism>
<protein>
    <recommendedName>
        <fullName evidence="11">G-protein coupled receptors family 1 profile domain-containing protein</fullName>
    </recommendedName>
</protein>
<feature type="transmembrane region" description="Helical" evidence="10">
    <location>
        <begin position="122"/>
        <end position="149"/>
    </location>
</feature>
<dbReference type="CDD" id="cd00637">
    <property type="entry name" value="7tm_classA_rhodopsin-like"/>
    <property type="match status" value="3"/>
</dbReference>
<feature type="transmembrane region" description="Helical" evidence="10">
    <location>
        <begin position="26"/>
        <end position="43"/>
    </location>
</feature>
<evidence type="ECO:0000256" key="9">
    <source>
        <dbReference type="ARBA" id="ARBA00023224"/>
    </source>
</evidence>
<feature type="transmembrane region" description="Helical" evidence="10">
    <location>
        <begin position="544"/>
        <end position="567"/>
    </location>
</feature>
<accession>A0ABN8R2G5</accession>
<dbReference type="SUPFAM" id="SSF81321">
    <property type="entry name" value="Family A G protein-coupled receptor-like"/>
    <property type="match status" value="3"/>
</dbReference>
<comment type="caution">
    <text evidence="12">The sequence shown here is derived from an EMBL/GenBank/DDBJ whole genome shotgun (WGS) entry which is preliminary data.</text>
</comment>
<reference evidence="12 13" key="1">
    <citation type="submission" date="2022-05" db="EMBL/GenBank/DDBJ databases">
        <authorList>
            <consortium name="Genoscope - CEA"/>
            <person name="William W."/>
        </authorList>
    </citation>
    <scope>NUCLEOTIDE SEQUENCE [LARGE SCALE GENOMIC DNA]</scope>
</reference>
<dbReference type="PRINTS" id="PR00237">
    <property type="entry name" value="GPCRRHODOPSN"/>
</dbReference>
<feature type="transmembrane region" description="Helical" evidence="10">
    <location>
        <begin position="202"/>
        <end position="221"/>
    </location>
</feature>
<name>A0ABN8R2G5_9CNID</name>
<evidence type="ECO:0000313" key="12">
    <source>
        <dbReference type="EMBL" id="CAH3173369.1"/>
    </source>
</evidence>
<feature type="non-terminal residue" evidence="12">
    <location>
        <position position="651"/>
    </location>
</feature>
<evidence type="ECO:0000256" key="6">
    <source>
        <dbReference type="ARBA" id="ARBA00023136"/>
    </source>
</evidence>
<evidence type="ECO:0000256" key="5">
    <source>
        <dbReference type="ARBA" id="ARBA00023040"/>
    </source>
</evidence>
<keyword evidence="8" id="KW-0325">Glycoprotein</keyword>
<sequence length="651" mass="73238">IFSLDSLERAFALIWPLLHRTTSTKTFIYGLVAAWLAGVSLAIRKKLKRSDPTIGTTHQRKMVEQNTRKLSKTLFLMTGASAAFWVPSLVLFSCLNFAPGMFPKFVKYLLIMIHTCNSVVNPVIYILILLAFLSIIVCISNAFTVFVFWVHHSKLKRTSFLVINLAVADFLIGLTDTVEVGAFALPRHIGSNETITEMKGSIVAPFVASFSCASVFFLVLISLERAFALIWPLRHRVTSRKVYTYSVVIAWLAGITIGVFSFLAVVKKYQVKYFAVAATIIIGFSLITICVSYLSIRKKMNNRTPAIDAQHSRINIEQNTKLSKTLFIMIGASAALWVPSVTWYNISLWFPSLFPHFVAHLSTMVHLTNSLVNPVIYSLKMPIFRRSYEQLRDKIKLALVRIILLRKKKPFHFISVVMTNDTAAIAVLCLLVLLSVVVFISNTFTVLVFWIHRKKLSRTSFLVINLAVADLFAGLTEIIEVAGGWTLAGHIDSNKTIQEVNESVPPSFQILSSSASVFFLVLISLERAFALIWPLRHRVTSTKVYIYSVVIAWLAGIAMGVSSFISFLGIYNLTISVEQNTKLSKTLFIVIGASVALWVPSLTWYNISVWYPRLFPHFVIHIFAMPHITNSLVNPIIYSLRIPVFKKTIQQ</sequence>
<evidence type="ECO:0000256" key="8">
    <source>
        <dbReference type="ARBA" id="ARBA00023180"/>
    </source>
</evidence>
<feature type="transmembrane region" description="Helical" evidence="10">
    <location>
        <begin position="423"/>
        <end position="450"/>
    </location>
</feature>
<keyword evidence="3 10" id="KW-0812">Transmembrane</keyword>
<evidence type="ECO:0000256" key="7">
    <source>
        <dbReference type="ARBA" id="ARBA00023170"/>
    </source>
</evidence>
<gene>
    <name evidence="12" type="ORF">PLOB_00014090</name>
</gene>
<evidence type="ECO:0000256" key="4">
    <source>
        <dbReference type="ARBA" id="ARBA00022989"/>
    </source>
</evidence>
<keyword evidence="4 10" id="KW-1133">Transmembrane helix</keyword>
<feature type="transmembrane region" description="Helical" evidence="10">
    <location>
        <begin position="462"/>
        <end position="488"/>
    </location>
</feature>
<feature type="transmembrane region" description="Helical" evidence="10">
    <location>
        <begin position="242"/>
        <end position="265"/>
    </location>
</feature>
<feature type="non-terminal residue" evidence="12">
    <location>
        <position position="1"/>
    </location>
</feature>
<feature type="domain" description="G-protein coupled receptors family 1 profile" evidence="11">
    <location>
        <begin position="140"/>
        <end position="377"/>
    </location>
</feature>
<feature type="transmembrane region" description="Helical" evidence="10">
    <location>
        <begin position="161"/>
        <end position="182"/>
    </location>
</feature>
<feature type="transmembrane region" description="Helical" evidence="10">
    <location>
        <begin position="587"/>
        <end position="607"/>
    </location>
</feature>